<dbReference type="GO" id="GO:0003684">
    <property type="term" value="F:damaged DNA binding"/>
    <property type="evidence" value="ECO:0007669"/>
    <property type="project" value="InterPro"/>
</dbReference>
<evidence type="ECO:0000256" key="5">
    <source>
        <dbReference type="ARBA" id="ARBA00022679"/>
    </source>
</evidence>
<dbReference type="InterPro" id="IPR043502">
    <property type="entry name" value="DNA/RNA_pol_sf"/>
</dbReference>
<keyword evidence="4 16" id="KW-0963">Cytoplasm</keyword>
<dbReference type="InterPro" id="IPR022880">
    <property type="entry name" value="DNApol_IV"/>
</dbReference>
<sequence length="361" mass="38684">MSNGRRVIAHLDCDAFYVSVELLRRPELRGRPVVVAGTGPRAVVTTASYEARRYGVGSASPASRARRLCPDAVFLPPDFTAYRAKSSEVWSLARERLPVLQVVGLDEGYADVTSLERPLSALRELIADIEGRTGIVVSAGVGPNRLVAKVSSDLDKPRGFVVLSREQACERLAGASPKLIPGIGPKTVERLRALGIDTIGALQQADQDVLARSFGERQGRFLHARAHFHDSAPVATDSGPAKSRSSETTFDVDVVSPAELEAALARLSERLAASLEARGARGRTVAIKVRLDDWTTVTRARTVAEPIGDALTLTAVALELLRAYAPSRPVRLLGVRVAAFEDEHAGGQRLPADSPQLALPV</sequence>
<dbReference type="CDD" id="cd03586">
    <property type="entry name" value="PolY_Pol_IV_kappa"/>
    <property type="match status" value="1"/>
</dbReference>
<evidence type="ECO:0000256" key="3">
    <source>
        <dbReference type="ARBA" id="ARBA00022457"/>
    </source>
</evidence>
<comment type="subunit">
    <text evidence="16">Monomer.</text>
</comment>
<evidence type="ECO:0000256" key="15">
    <source>
        <dbReference type="ARBA" id="ARBA00049244"/>
    </source>
</evidence>
<accession>A0A6J4S4L4</accession>
<dbReference type="GO" id="GO:0006261">
    <property type="term" value="P:DNA-templated DNA replication"/>
    <property type="evidence" value="ECO:0007669"/>
    <property type="project" value="UniProtKB-UniRule"/>
</dbReference>
<keyword evidence="10 16" id="KW-0460">Magnesium</keyword>
<keyword evidence="12 16" id="KW-0238">DNA-binding</keyword>
<keyword evidence="5 16" id="KW-0808">Transferase</keyword>
<dbReference type="Gene3D" id="3.30.70.270">
    <property type="match status" value="1"/>
</dbReference>
<evidence type="ECO:0000256" key="4">
    <source>
        <dbReference type="ARBA" id="ARBA00022490"/>
    </source>
</evidence>
<comment type="subcellular location">
    <subcellularLocation>
        <location evidence="1 16">Cytoplasm</location>
    </subcellularLocation>
</comment>
<dbReference type="SUPFAM" id="SSF56672">
    <property type="entry name" value="DNA/RNA polymerases"/>
    <property type="match status" value="1"/>
</dbReference>
<dbReference type="Pfam" id="PF11799">
    <property type="entry name" value="IMS_C"/>
    <property type="match status" value="1"/>
</dbReference>
<dbReference type="Gene3D" id="3.40.1170.60">
    <property type="match status" value="1"/>
</dbReference>
<dbReference type="InterPro" id="IPR017961">
    <property type="entry name" value="DNA_pol_Y-fam_little_finger"/>
</dbReference>
<comment type="function">
    <text evidence="14 16">Poorly processive, error-prone DNA polymerase involved in untargeted mutagenesis. Copies undamaged DNA at stalled replication forks, which arise in vivo from mismatched or misaligned primer ends. These misaligned primers can be extended by PolIV. Exhibits no 3'-5' exonuclease (proofreading) activity. May be involved in translesional synthesis, in conjunction with the beta clamp from PolIII.</text>
</comment>
<evidence type="ECO:0000256" key="2">
    <source>
        <dbReference type="ARBA" id="ARBA00010945"/>
    </source>
</evidence>
<feature type="binding site" evidence="16">
    <location>
        <position position="12"/>
    </location>
    <ligand>
        <name>Mg(2+)</name>
        <dbReference type="ChEBI" id="CHEBI:18420"/>
    </ligand>
</feature>
<dbReference type="HAMAP" id="MF_01113">
    <property type="entry name" value="DNApol_IV"/>
    <property type="match status" value="1"/>
</dbReference>
<keyword evidence="7 16" id="KW-0235">DNA replication</keyword>
<evidence type="ECO:0000256" key="7">
    <source>
        <dbReference type="ARBA" id="ARBA00022705"/>
    </source>
</evidence>
<dbReference type="NCBIfam" id="NF002677">
    <property type="entry name" value="PRK02406.1"/>
    <property type="match status" value="1"/>
</dbReference>
<dbReference type="Gene3D" id="3.30.1490.100">
    <property type="entry name" value="DNA polymerase, Y-family, little finger domain"/>
    <property type="match status" value="1"/>
</dbReference>
<name>A0A6J4S4L4_9ACTN</name>
<feature type="domain" description="UmuC" evidence="17">
    <location>
        <begin position="8"/>
        <end position="184"/>
    </location>
</feature>
<dbReference type="PROSITE" id="PS50173">
    <property type="entry name" value="UMUC"/>
    <property type="match status" value="1"/>
</dbReference>
<dbReference type="AlphaFoldDB" id="A0A6J4S4L4"/>
<evidence type="ECO:0000256" key="9">
    <source>
        <dbReference type="ARBA" id="ARBA00022763"/>
    </source>
</evidence>
<keyword evidence="13 16" id="KW-0234">DNA repair</keyword>
<evidence type="ECO:0000256" key="8">
    <source>
        <dbReference type="ARBA" id="ARBA00022723"/>
    </source>
</evidence>
<dbReference type="PANTHER" id="PTHR11076:SF33">
    <property type="entry name" value="DNA POLYMERASE KAPPA"/>
    <property type="match status" value="1"/>
</dbReference>
<gene>
    <name evidence="16" type="primary">dinB</name>
    <name evidence="18" type="ORF">AVDCRST_MAG65-1541</name>
</gene>
<dbReference type="PANTHER" id="PTHR11076">
    <property type="entry name" value="DNA REPAIR POLYMERASE UMUC / TRANSFERASE FAMILY MEMBER"/>
    <property type="match status" value="1"/>
</dbReference>
<evidence type="ECO:0000256" key="10">
    <source>
        <dbReference type="ARBA" id="ARBA00022842"/>
    </source>
</evidence>
<dbReference type="Pfam" id="PF21999">
    <property type="entry name" value="IMS_HHH_1"/>
    <property type="match status" value="1"/>
</dbReference>
<evidence type="ECO:0000313" key="18">
    <source>
        <dbReference type="EMBL" id="CAA9482672.1"/>
    </source>
</evidence>
<comment type="cofactor">
    <cofactor evidence="16">
        <name>Mg(2+)</name>
        <dbReference type="ChEBI" id="CHEBI:18420"/>
    </cofactor>
    <text evidence="16">Binds 2 magnesium ions per subunit.</text>
</comment>
<dbReference type="GO" id="GO:0000287">
    <property type="term" value="F:magnesium ion binding"/>
    <property type="evidence" value="ECO:0007669"/>
    <property type="project" value="UniProtKB-UniRule"/>
</dbReference>
<dbReference type="EC" id="2.7.7.7" evidence="16"/>
<evidence type="ECO:0000256" key="13">
    <source>
        <dbReference type="ARBA" id="ARBA00023204"/>
    </source>
</evidence>
<organism evidence="18">
    <name type="scientific">uncultured Solirubrobacteraceae bacterium</name>
    <dbReference type="NCBI Taxonomy" id="1162706"/>
    <lineage>
        <taxon>Bacteria</taxon>
        <taxon>Bacillati</taxon>
        <taxon>Actinomycetota</taxon>
        <taxon>Thermoleophilia</taxon>
        <taxon>Solirubrobacterales</taxon>
        <taxon>Solirubrobacteraceae</taxon>
        <taxon>environmental samples</taxon>
    </lineage>
</organism>
<comment type="catalytic activity">
    <reaction evidence="15 16">
        <text>DNA(n) + a 2'-deoxyribonucleoside 5'-triphosphate = DNA(n+1) + diphosphate</text>
        <dbReference type="Rhea" id="RHEA:22508"/>
        <dbReference type="Rhea" id="RHEA-COMP:17339"/>
        <dbReference type="Rhea" id="RHEA-COMP:17340"/>
        <dbReference type="ChEBI" id="CHEBI:33019"/>
        <dbReference type="ChEBI" id="CHEBI:61560"/>
        <dbReference type="ChEBI" id="CHEBI:173112"/>
        <dbReference type="EC" id="2.7.7.7"/>
    </reaction>
</comment>
<dbReference type="Pfam" id="PF00817">
    <property type="entry name" value="IMS"/>
    <property type="match status" value="1"/>
</dbReference>
<dbReference type="InterPro" id="IPR036775">
    <property type="entry name" value="DNA_pol_Y-fam_lit_finger_sf"/>
</dbReference>
<proteinExistence type="inferred from homology"/>
<dbReference type="GO" id="GO:0003887">
    <property type="term" value="F:DNA-directed DNA polymerase activity"/>
    <property type="evidence" value="ECO:0007669"/>
    <property type="project" value="UniProtKB-UniRule"/>
</dbReference>
<evidence type="ECO:0000256" key="14">
    <source>
        <dbReference type="ARBA" id="ARBA00025589"/>
    </source>
</evidence>
<feature type="binding site" evidence="16">
    <location>
        <position position="106"/>
    </location>
    <ligand>
        <name>Mg(2+)</name>
        <dbReference type="ChEBI" id="CHEBI:18420"/>
    </ligand>
</feature>
<dbReference type="InterPro" id="IPR043128">
    <property type="entry name" value="Rev_trsase/Diguanyl_cyclase"/>
</dbReference>
<evidence type="ECO:0000256" key="6">
    <source>
        <dbReference type="ARBA" id="ARBA00022695"/>
    </source>
</evidence>
<evidence type="ECO:0000256" key="16">
    <source>
        <dbReference type="HAMAP-Rule" id="MF_01113"/>
    </source>
</evidence>
<keyword evidence="6 16" id="KW-0548">Nucleotidyltransferase</keyword>
<dbReference type="InterPro" id="IPR053848">
    <property type="entry name" value="IMS_HHH_1"/>
</dbReference>
<evidence type="ECO:0000256" key="11">
    <source>
        <dbReference type="ARBA" id="ARBA00022932"/>
    </source>
</evidence>
<dbReference type="EMBL" id="CADCVL010000261">
    <property type="protein sequence ID" value="CAA9482672.1"/>
    <property type="molecule type" value="Genomic_DNA"/>
</dbReference>
<keyword evidence="3 16" id="KW-0515">Mutator protein</keyword>
<dbReference type="Gene3D" id="1.10.150.20">
    <property type="entry name" value="5' to 3' exonuclease, C-terminal subdomain"/>
    <property type="match status" value="1"/>
</dbReference>
<dbReference type="InterPro" id="IPR050116">
    <property type="entry name" value="DNA_polymerase-Y"/>
</dbReference>
<dbReference type="GO" id="GO:0005829">
    <property type="term" value="C:cytosol"/>
    <property type="evidence" value="ECO:0007669"/>
    <property type="project" value="TreeGrafter"/>
</dbReference>
<keyword evidence="8 16" id="KW-0479">Metal-binding</keyword>
<dbReference type="GO" id="GO:0006281">
    <property type="term" value="P:DNA repair"/>
    <property type="evidence" value="ECO:0007669"/>
    <property type="project" value="UniProtKB-UniRule"/>
</dbReference>
<keyword evidence="9 16" id="KW-0227">DNA damage</keyword>
<dbReference type="GO" id="GO:0042276">
    <property type="term" value="P:error-prone translesion synthesis"/>
    <property type="evidence" value="ECO:0007669"/>
    <property type="project" value="TreeGrafter"/>
</dbReference>
<dbReference type="FunFam" id="3.30.1490.100:FF:000004">
    <property type="entry name" value="DNA polymerase IV"/>
    <property type="match status" value="1"/>
</dbReference>
<evidence type="ECO:0000256" key="1">
    <source>
        <dbReference type="ARBA" id="ARBA00004496"/>
    </source>
</evidence>
<evidence type="ECO:0000259" key="17">
    <source>
        <dbReference type="PROSITE" id="PS50173"/>
    </source>
</evidence>
<keyword evidence="11 16" id="KW-0239">DNA-directed DNA polymerase</keyword>
<evidence type="ECO:0000256" key="12">
    <source>
        <dbReference type="ARBA" id="ARBA00023125"/>
    </source>
</evidence>
<feature type="site" description="Substrate discrimination" evidence="16">
    <location>
        <position position="17"/>
    </location>
</feature>
<dbReference type="InterPro" id="IPR001126">
    <property type="entry name" value="UmuC"/>
</dbReference>
<dbReference type="SUPFAM" id="SSF100879">
    <property type="entry name" value="Lesion bypass DNA polymerase (Y-family), little finger domain"/>
    <property type="match status" value="1"/>
</dbReference>
<comment type="similarity">
    <text evidence="2 16">Belongs to the DNA polymerase type-Y family.</text>
</comment>
<dbReference type="GO" id="GO:0009432">
    <property type="term" value="P:SOS response"/>
    <property type="evidence" value="ECO:0007669"/>
    <property type="project" value="TreeGrafter"/>
</dbReference>
<protein>
    <recommendedName>
        <fullName evidence="16">DNA polymerase IV</fullName>
        <shortName evidence="16">Pol IV</shortName>
        <ecNumber evidence="16">2.7.7.7</ecNumber>
    </recommendedName>
</protein>
<feature type="active site" evidence="16">
    <location>
        <position position="107"/>
    </location>
</feature>
<reference evidence="18" key="1">
    <citation type="submission" date="2020-02" db="EMBL/GenBank/DDBJ databases">
        <authorList>
            <person name="Meier V. D."/>
        </authorList>
    </citation>
    <scope>NUCLEOTIDE SEQUENCE</scope>
    <source>
        <strain evidence="18">AVDCRST_MAG65</strain>
    </source>
</reference>